<name>A0A926XVG3_9BACT</name>
<evidence type="ECO:0000313" key="1">
    <source>
        <dbReference type="EMBL" id="MBD2701212.1"/>
    </source>
</evidence>
<proteinExistence type="predicted"/>
<organism evidence="1 2">
    <name type="scientific">Spirosoma profusum</name>
    <dbReference type="NCBI Taxonomy" id="2771354"/>
    <lineage>
        <taxon>Bacteria</taxon>
        <taxon>Pseudomonadati</taxon>
        <taxon>Bacteroidota</taxon>
        <taxon>Cytophagia</taxon>
        <taxon>Cytophagales</taxon>
        <taxon>Cytophagaceae</taxon>
        <taxon>Spirosoma</taxon>
    </lineage>
</organism>
<protein>
    <submittedName>
        <fullName evidence="1">Uncharacterized protein</fullName>
    </submittedName>
</protein>
<evidence type="ECO:0000313" key="2">
    <source>
        <dbReference type="Proteomes" id="UP000598820"/>
    </source>
</evidence>
<keyword evidence="2" id="KW-1185">Reference proteome</keyword>
<dbReference type="Proteomes" id="UP000598820">
    <property type="component" value="Unassembled WGS sequence"/>
</dbReference>
<dbReference type="AlphaFoldDB" id="A0A926XVG3"/>
<reference evidence="1" key="1">
    <citation type="submission" date="2020-09" db="EMBL/GenBank/DDBJ databases">
        <authorList>
            <person name="Kim M.K."/>
        </authorList>
    </citation>
    <scope>NUCLEOTIDE SEQUENCE</scope>
    <source>
        <strain evidence="1">BT702</strain>
    </source>
</reference>
<dbReference type="PROSITE" id="PS51257">
    <property type="entry name" value="PROKAR_LIPOPROTEIN"/>
    <property type="match status" value="1"/>
</dbReference>
<dbReference type="EMBL" id="JACWZY010000007">
    <property type="protein sequence ID" value="MBD2701212.1"/>
    <property type="molecule type" value="Genomic_DNA"/>
</dbReference>
<gene>
    <name evidence="1" type="ORF">IC229_11235</name>
</gene>
<accession>A0A926XVG3</accession>
<comment type="caution">
    <text evidence="1">The sequence shown here is derived from an EMBL/GenBank/DDBJ whole genome shotgun (WGS) entry which is preliminary data.</text>
</comment>
<sequence length="163" mass="18472">MTTDSLRSNIDQPLRFWKSIILPLLSLFILSCSHEQKNNDSISQSDSVQIIQKVLDDPPLVSKLKNEFKEKQLKLVVGENIHPNSQLLFNNQVVSIVSYDSTTDEIRAKFPGKFFGQVPMFKVMPEGNVKVSIVFRGSGLTGLFELQRGQVGWAIIHRQFGRI</sequence>
<dbReference type="RefSeq" id="WP_190887062.1">
    <property type="nucleotide sequence ID" value="NZ_JACWZY010000007.1"/>
</dbReference>